<protein>
    <submittedName>
        <fullName evidence="1">Uncharacterized protein</fullName>
    </submittedName>
</protein>
<proteinExistence type="predicted"/>
<dbReference type="EMBL" id="JANBUN010000325">
    <property type="protein sequence ID" value="KAJ2804705.1"/>
    <property type="molecule type" value="Genomic_DNA"/>
</dbReference>
<accession>A0ACC1LBG3</accession>
<comment type="caution">
    <text evidence="1">The sequence shown here is derived from an EMBL/GenBank/DDBJ whole genome shotgun (WGS) entry which is preliminary data.</text>
</comment>
<reference evidence="1" key="1">
    <citation type="submission" date="2022-07" db="EMBL/GenBank/DDBJ databases">
        <title>Phylogenomic reconstructions and comparative analyses of Kickxellomycotina fungi.</title>
        <authorList>
            <person name="Reynolds N.K."/>
            <person name="Stajich J.E."/>
            <person name="Barry K."/>
            <person name="Grigoriev I.V."/>
            <person name="Crous P."/>
            <person name="Smith M.E."/>
        </authorList>
    </citation>
    <scope>NUCLEOTIDE SEQUENCE</scope>
    <source>
        <strain evidence="1">BCRC 34780</strain>
    </source>
</reference>
<dbReference type="Proteomes" id="UP001140087">
    <property type="component" value="Unassembled WGS sequence"/>
</dbReference>
<keyword evidence="2" id="KW-1185">Reference proteome</keyword>
<sequence length="463" mass="50288">MSRKALKKLRSLGVNVHLNERIDIPSDEPLTNKLECRWLKTSKGRSIFSNVQFLCNGITFSTTFMDSLDPAAKADIIDARTGQIRVLPTMQINHPELPWIFAAGDVCDTEGEKQAYRADSQGGHVAQCMARMAEAWCQGDSRWFKAPLKNWQDPAQYMSVPLGPDGGVTDTPWIVLGDLPTRIMKSRELFLARRYKEFNLEFPGVIKSVRGSISTGSAAANPTLTPPPSNTLNGCAATDASRLSRELSKPLANMALAAASRLDDKFESDRISLSRPALLATPSPSPNPSPIPSTTPSTNFRRDATPAARSTGYPYYDFRRSRRSPTVHGSESSDDCSSDEESSIYMGSCAPTSVYIQATPCTHCGHVNYSQIAFTSSVSVSSRSSKASISTAAPKTPATAMPFMREMPSAMHSGPVLPRKEKPPVSAAMMPPPSHKSHKSSSSHGGPSSHSTATIYLEQYQQV</sequence>
<evidence type="ECO:0000313" key="2">
    <source>
        <dbReference type="Proteomes" id="UP001140087"/>
    </source>
</evidence>
<organism evidence="1 2">
    <name type="scientific">Coemansia helicoidea</name>
    <dbReference type="NCBI Taxonomy" id="1286919"/>
    <lineage>
        <taxon>Eukaryota</taxon>
        <taxon>Fungi</taxon>
        <taxon>Fungi incertae sedis</taxon>
        <taxon>Zoopagomycota</taxon>
        <taxon>Kickxellomycotina</taxon>
        <taxon>Kickxellomycetes</taxon>
        <taxon>Kickxellales</taxon>
        <taxon>Kickxellaceae</taxon>
        <taxon>Coemansia</taxon>
    </lineage>
</organism>
<gene>
    <name evidence="1" type="ORF">H4R21_001540</name>
</gene>
<name>A0ACC1LBG3_9FUNG</name>
<evidence type="ECO:0000313" key="1">
    <source>
        <dbReference type="EMBL" id="KAJ2804705.1"/>
    </source>
</evidence>